<sequence length="94" mass="10412">MDGWVLAGAMLCHGLRDGWIRSAPPLEYKSKRLRGQPTLCLPRHAGQMRKSSAVAPHHVWSGKGFRSPVYSISPWAAAGDLIRWSSFATRGRRG</sequence>
<dbReference type="Gramene" id="Mp3g17280.1">
    <property type="protein sequence ID" value="Mp3g17280.1.cds1"/>
    <property type="gene ID" value="Mp3g17280"/>
</dbReference>
<dbReference type="Proteomes" id="UP000244005">
    <property type="component" value="Unassembled WGS sequence"/>
</dbReference>
<name>A0A2R6X397_MARPO</name>
<dbReference type="EMBL" id="KZ772711">
    <property type="protein sequence ID" value="PTQ40573.1"/>
    <property type="molecule type" value="Genomic_DNA"/>
</dbReference>
<reference evidence="2" key="1">
    <citation type="journal article" date="2017" name="Cell">
        <title>Insights into land plant evolution garnered from the Marchantia polymorpha genome.</title>
        <authorList>
            <person name="Bowman J.L."/>
            <person name="Kohchi T."/>
            <person name="Yamato K.T."/>
            <person name="Jenkins J."/>
            <person name="Shu S."/>
            <person name="Ishizaki K."/>
            <person name="Yamaoka S."/>
            <person name="Nishihama R."/>
            <person name="Nakamura Y."/>
            <person name="Berger F."/>
            <person name="Adam C."/>
            <person name="Aki S.S."/>
            <person name="Althoff F."/>
            <person name="Araki T."/>
            <person name="Arteaga-Vazquez M.A."/>
            <person name="Balasubrmanian S."/>
            <person name="Barry K."/>
            <person name="Bauer D."/>
            <person name="Boehm C.R."/>
            <person name="Briginshaw L."/>
            <person name="Caballero-Perez J."/>
            <person name="Catarino B."/>
            <person name="Chen F."/>
            <person name="Chiyoda S."/>
            <person name="Chovatia M."/>
            <person name="Davies K.M."/>
            <person name="Delmans M."/>
            <person name="Demura T."/>
            <person name="Dierschke T."/>
            <person name="Dolan L."/>
            <person name="Dorantes-Acosta A.E."/>
            <person name="Eklund D.M."/>
            <person name="Florent S.N."/>
            <person name="Flores-Sandoval E."/>
            <person name="Fujiyama A."/>
            <person name="Fukuzawa H."/>
            <person name="Galik B."/>
            <person name="Grimanelli D."/>
            <person name="Grimwood J."/>
            <person name="Grossniklaus U."/>
            <person name="Hamada T."/>
            <person name="Haseloff J."/>
            <person name="Hetherington A.J."/>
            <person name="Higo A."/>
            <person name="Hirakawa Y."/>
            <person name="Hundley H.N."/>
            <person name="Ikeda Y."/>
            <person name="Inoue K."/>
            <person name="Inoue S.I."/>
            <person name="Ishida S."/>
            <person name="Jia Q."/>
            <person name="Kakita M."/>
            <person name="Kanazawa T."/>
            <person name="Kawai Y."/>
            <person name="Kawashima T."/>
            <person name="Kennedy M."/>
            <person name="Kinose K."/>
            <person name="Kinoshita T."/>
            <person name="Kohara Y."/>
            <person name="Koide E."/>
            <person name="Komatsu K."/>
            <person name="Kopischke S."/>
            <person name="Kubo M."/>
            <person name="Kyozuka J."/>
            <person name="Lagercrantz U."/>
            <person name="Lin S.S."/>
            <person name="Lindquist E."/>
            <person name="Lipzen A.M."/>
            <person name="Lu C.W."/>
            <person name="De Luna E."/>
            <person name="Martienssen R.A."/>
            <person name="Minamino N."/>
            <person name="Mizutani M."/>
            <person name="Mizutani M."/>
            <person name="Mochizuki N."/>
            <person name="Monte I."/>
            <person name="Mosher R."/>
            <person name="Nagasaki H."/>
            <person name="Nakagami H."/>
            <person name="Naramoto S."/>
            <person name="Nishitani K."/>
            <person name="Ohtani M."/>
            <person name="Okamoto T."/>
            <person name="Okumura M."/>
            <person name="Phillips J."/>
            <person name="Pollak B."/>
            <person name="Reinders A."/>
            <person name="Rovekamp M."/>
            <person name="Sano R."/>
            <person name="Sawa S."/>
            <person name="Schmid M.W."/>
            <person name="Shirakawa M."/>
            <person name="Solano R."/>
            <person name="Spunde A."/>
            <person name="Suetsugu N."/>
            <person name="Sugano S."/>
            <person name="Sugiyama A."/>
            <person name="Sun R."/>
            <person name="Suzuki Y."/>
            <person name="Takenaka M."/>
            <person name="Takezawa D."/>
            <person name="Tomogane H."/>
            <person name="Tsuzuki M."/>
            <person name="Ueda T."/>
            <person name="Umeda M."/>
            <person name="Ward J.M."/>
            <person name="Watanabe Y."/>
            <person name="Yazaki K."/>
            <person name="Yokoyama R."/>
            <person name="Yoshitake Y."/>
            <person name="Yotsui I."/>
            <person name="Zachgo S."/>
            <person name="Schmutz J."/>
        </authorList>
    </citation>
    <scope>NUCLEOTIDE SEQUENCE [LARGE SCALE GENOMIC DNA]</scope>
    <source>
        <strain evidence="2">Tak-1</strain>
    </source>
</reference>
<gene>
    <name evidence="1" type="ORF">MARPO_0039s0066</name>
</gene>
<evidence type="ECO:0000313" key="1">
    <source>
        <dbReference type="EMBL" id="PTQ40573.1"/>
    </source>
</evidence>
<protein>
    <submittedName>
        <fullName evidence="1">Uncharacterized protein</fullName>
    </submittedName>
</protein>
<evidence type="ECO:0000313" key="2">
    <source>
        <dbReference type="Proteomes" id="UP000244005"/>
    </source>
</evidence>
<proteinExistence type="predicted"/>
<organism evidence="1 2">
    <name type="scientific">Marchantia polymorpha</name>
    <name type="common">Common liverwort</name>
    <name type="synonym">Marchantia aquatica</name>
    <dbReference type="NCBI Taxonomy" id="3197"/>
    <lineage>
        <taxon>Eukaryota</taxon>
        <taxon>Viridiplantae</taxon>
        <taxon>Streptophyta</taxon>
        <taxon>Embryophyta</taxon>
        <taxon>Marchantiophyta</taxon>
        <taxon>Marchantiopsida</taxon>
        <taxon>Marchantiidae</taxon>
        <taxon>Marchantiales</taxon>
        <taxon>Marchantiaceae</taxon>
        <taxon>Marchantia</taxon>
    </lineage>
</organism>
<keyword evidence="2" id="KW-1185">Reference proteome</keyword>
<dbReference type="AlphaFoldDB" id="A0A2R6X397"/>
<accession>A0A2R6X397</accession>